<dbReference type="GO" id="GO:0016788">
    <property type="term" value="F:hydrolase activity, acting on ester bonds"/>
    <property type="evidence" value="ECO:0007669"/>
    <property type="project" value="InterPro"/>
</dbReference>
<dbReference type="EMBL" id="FNAG01000002">
    <property type="protein sequence ID" value="SDD43116.1"/>
    <property type="molecule type" value="Genomic_DNA"/>
</dbReference>
<dbReference type="PANTHER" id="PTHR46124">
    <property type="entry name" value="D-AMINOACYL-TRNA DEACYLASE"/>
    <property type="match status" value="1"/>
</dbReference>
<dbReference type="InterPro" id="IPR018228">
    <property type="entry name" value="DNase_TatD-rel_CS"/>
</dbReference>
<feature type="binding site" evidence="4">
    <location>
        <position position="93"/>
    </location>
    <ligand>
        <name>a divalent metal cation</name>
        <dbReference type="ChEBI" id="CHEBI:60240"/>
        <label>1</label>
    </ligand>
</feature>
<reference evidence="5 6" key="1">
    <citation type="submission" date="2016-10" db="EMBL/GenBank/DDBJ databases">
        <authorList>
            <person name="de Groot N.N."/>
        </authorList>
    </citation>
    <scope>NUCLEOTIDE SEQUENCE [LARGE SCALE GENOMIC DNA]</scope>
    <source>
        <strain evidence="5 6">DSM 16957</strain>
    </source>
</reference>
<name>A0A1G6UQY9_9GAMM</name>
<dbReference type="RefSeq" id="WP_091240442.1">
    <property type="nucleotide sequence ID" value="NZ_FNAG01000002.1"/>
</dbReference>
<feature type="binding site" evidence="4">
    <location>
        <position position="9"/>
    </location>
    <ligand>
        <name>a divalent metal cation</name>
        <dbReference type="ChEBI" id="CHEBI:60240"/>
        <label>1</label>
    </ligand>
</feature>
<keyword evidence="6" id="KW-1185">Reference proteome</keyword>
<gene>
    <name evidence="5" type="ORF">SAMN04488509_102429</name>
</gene>
<proteinExistence type="inferred from homology"/>
<dbReference type="STRING" id="265719.SAMN04488509_102429"/>
<feature type="binding site" evidence="4">
    <location>
        <position position="7"/>
    </location>
    <ligand>
        <name>a divalent metal cation</name>
        <dbReference type="ChEBI" id="CHEBI:60240"/>
        <label>1</label>
    </ligand>
</feature>
<feature type="binding site" evidence="4">
    <location>
        <position position="129"/>
    </location>
    <ligand>
        <name>a divalent metal cation</name>
        <dbReference type="ChEBI" id="CHEBI:60240"/>
        <label>2</label>
    </ligand>
</feature>
<accession>A0A1G6UQY9</accession>
<evidence type="ECO:0000256" key="3">
    <source>
        <dbReference type="ARBA" id="ARBA00022801"/>
    </source>
</evidence>
<comment type="similarity">
    <text evidence="1">Belongs to the metallo-dependent hydrolases superfamily. TatD-type hydrolase family.</text>
</comment>
<dbReference type="GO" id="GO:0046872">
    <property type="term" value="F:metal ion binding"/>
    <property type="evidence" value="ECO:0007669"/>
    <property type="project" value="UniProtKB-KW"/>
</dbReference>
<dbReference type="PIRSF" id="PIRSF005902">
    <property type="entry name" value="DNase_TatD"/>
    <property type="match status" value="1"/>
</dbReference>
<dbReference type="PROSITE" id="PS01137">
    <property type="entry name" value="TATD_1"/>
    <property type="match status" value="1"/>
</dbReference>
<dbReference type="SUPFAM" id="SSF51556">
    <property type="entry name" value="Metallo-dependent hydrolases"/>
    <property type="match status" value="1"/>
</dbReference>
<dbReference type="InterPro" id="IPR032466">
    <property type="entry name" value="Metal_Hydrolase"/>
</dbReference>
<dbReference type="CDD" id="cd01310">
    <property type="entry name" value="TatD_DNAse"/>
    <property type="match status" value="1"/>
</dbReference>
<dbReference type="AlphaFoldDB" id="A0A1G6UQY9"/>
<evidence type="ECO:0000313" key="5">
    <source>
        <dbReference type="EMBL" id="SDD43116.1"/>
    </source>
</evidence>
<organism evidence="5 6">
    <name type="scientific">Aquimonas voraii</name>
    <dbReference type="NCBI Taxonomy" id="265719"/>
    <lineage>
        <taxon>Bacteria</taxon>
        <taxon>Pseudomonadati</taxon>
        <taxon>Pseudomonadota</taxon>
        <taxon>Gammaproteobacteria</taxon>
        <taxon>Lysobacterales</taxon>
        <taxon>Lysobacteraceae</taxon>
        <taxon>Aquimonas</taxon>
    </lineage>
</organism>
<dbReference type="Pfam" id="PF01026">
    <property type="entry name" value="TatD_DNase"/>
    <property type="match status" value="1"/>
</dbReference>
<dbReference type="InterPro" id="IPR001130">
    <property type="entry name" value="TatD-like"/>
</dbReference>
<feature type="binding site" evidence="4">
    <location>
        <position position="203"/>
    </location>
    <ligand>
        <name>a divalent metal cation</name>
        <dbReference type="ChEBI" id="CHEBI:60240"/>
        <label>1</label>
    </ligand>
</feature>
<dbReference type="GO" id="GO:0005829">
    <property type="term" value="C:cytosol"/>
    <property type="evidence" value="ECO:0007669"/>
    <property type="project" value="TreeGrafter"/>
</dbReference>
<evidence type="ECO:0000256" key="2">
    <source>
        <dbReference type="ARBA" id="ARBA00022723"/>
    </source>
</evidence>
<dbReference type="Gene3D" id="3.20.20.140">
    <property type="entry name" value="Metal-dependent hydrolases"/>
    <property type="match status" value="1"/>
</dbReference>
<dbReference type="Proteomes" id="UP000199603">
    <property type="component" value="Unassembled WGS sequence"/>
</dbReference>
<feature type="binding site" evidence="4">
    <location>
        <position position="153"/>
    </location>
    <ligand>
        <name>a divalent metal cation</name>
        <dbReference type="ChEBI" id="CHEBI:60240"/>
        <label>2</label>
    </ligand>
</feature>
<keyword evidence="2 4" id="KW-0479">Metal-binding</keyword>
<dbReference type="PROSITE" id="PS01090">
    <property type="entry name" value="TATD_2"/>
    <property type="match status" value="1"/>
</dbReference>
<evidence type="ECO:0000256" key="4">
    <source>
        <dbReference type="PIRSR" id="PIRSR005902-1"/>
    </source>
</evidence>
<dbReference type="OrthoDB" id="9810005at2"/>
<dbReference type="PANTHER" id="PTHR46124:SF3">
    <property type="entry name" value="HYDROLASE"/>
    <property type="match status" value="1"/>
</dbReference>
<sequence>MLLIDSHCHLDAPEFDADRDAVLAQARAAGVVAQVLPAVTAASWPGLRALCAREPDLFPAYGLHPMFLAEHRREHLDALQDWVRRERPVAVGEFGLDLYVEALDPAEQQHYFEAQLAIASDAGLPVILHARRAVEATLIALKRHRGRLRGVVHSYAGSAEQARQLFDLGFLLGIGGPVTYPRAQRLRELVSTMPIEFLLLESDAPDQPLMAYRGQRNLPSRVAEVAACIAELRGDAVEDVAEQCSENARRLFALPR</sequence>
<keyword evidence="3" id="KW-0378">Hydrolase</keyword>
<protein>
    <submittedName>
        <fullName evidence="5">TatD DNase family protein</fullName>
    </submittedName>
</protein>
<evidence type="ECO:0000313" key="6">
    <source>
        <dbReference type="Proteomes" id="UP000199603"/>
    </source>
</evidence>
<dbReference type="FunFam" id="3.20.20.140:FF:000005">
    <property type="entry name" value="TatD family hydrolase"/>
    <property type="match status" value="1"/>
</dbReference>
<evidence type="ECO:0000256" key="1">
    <source>
        <dbReference type="ARBA" id="ARBA00009275"/>
    </source>
</evidence>